<reference evidence="3 4" key="1">
    <citation type="journal article" date="2015" name="Plant Cell">
        <title>Oil accumulation by the oleaginous diatom Fistulifera solaris as revealed by the genome and transcriptome.</title>
        <authorList>
            <person name="Tanaka T."/>
            <person name="Maeda Y."/>
            <person name="Veluchamy A."/>
            <person name="Tanaka M."/>
            <person name="Abida H."/>
            <person name="Marechal E."/>
            <person name="Bowler C."/>
            <person name="Muto M."/>
            <person name="Sunaga Y."/>
            <person name="Tanaka M."/>
            <person name="Yoshino T."/>
            <person name="Taniguchi T."/>
            <person name="Fukuda Y."/>
            <person name="Nemoto M."/>
            <person name="Matsumoto M."/>
            <person name="Wong P.S."/>
            <person name="Aburatani S."/>
            <person name="Fujibuchi W."/>
        </authorList>
    </citation>
    <scope>NUCLEOTIDE SEQUENCE [LARGE SCALE GENOMIC DNA]</scope>
    <source>
        <strain evidence="3 4">JPCC DA0580</strain>
    </source>
</reference>
<feature type="region of interest" description="Disordered" evidence="1">
    <location>
        <begin position="401"/>
        <end position="423"/>
    </location>
</feature>
<evidence type="ECO:0000256" key="1">
    <source>
        <dbReference type="SAM" id="MobiDB-lite"/>
    </source>
</evidence>
<dbReference type="AlphaFoldDB" id="A0A1Z5JPE5"/>
<dbReference type="SUPFAM" id="SSF53448">
    <property type="entry name" value="Nucleotide-diphospho-sugar transferases"/>
    <property type="match status" value="1"/>
</dbReference>
<gene>
    <name evidence="3" type="ORF">FisN_2Lh377</name>
</gene>
<comment type="caution">
    <text evidence="3">The sequence shown here is derived from an EMBL/GenBank/DDBJ whole genome shotgun (WGS) entry which is preliminary data.</text>
</comment>
<dbReference type="EMBL" id="BDSP01000097">
    <property type="protein sequence ID" value="GAX15887.1"/>
    <property type="molecule type" value="Genomic_DNA"/>
</dbReference>
<dbReference type="InParanoid" id="A0A1Z5JPE5"/>
<feature type="signal peptide" evidence="2">
    <location>
        <begin position="1"/>
        <end position="26"/>
    </location>
</feature>
<evidence type="ECO:0008006" key="5">
    <source>
        <dbReference type="Google" id="ProtNLM"/>
    </source>
</evidence>
<name>A0A1Z5JPE5_FISSO</name>
<evidence type="ECO:0000313" key="4">
    <source>
        <dbReference type="Proteomes" id="UP000198406"/>
    </source>
</evidence>
<dbReference type="Gene3D" id="3.90.550.10">
    <property type="entry name" value="Spore Coat Polysaccharide Biosynthesis Protein SpsA, Chain A"/>
    <property type="match status" value="1"/>
</dbReference>
<organism evidence="3 4">
    <name type="scientific">Fistulifera solaris</name>
    <name type="common">Oleaginous diatom</name>
    <dbReference type="NCBI Taxonomy" id="1519565"/>
    <lineage>
        <taxon>Eukaryota</taxon>
        <taxon>Sar</taxon>
        <taxon>Stramenopiles</taxon>
        <taxon>Ochrophyta</taxon>
        <taxon>Bacillariophyta</taxon>
        <taxon>Bacillariophyceae</taxon>
        <taxon>Bacillariophycidae</taxon>
        <taxon>Naviculales</taxon>
        <taxon>Naviculaceae</taxon>
        <taxon>Fistulifera</taxon>
    </lineage>
</organism>
<dbReference type="InterPro" id="IPR050587">
    <property type="entry name" value="GNT1/Glycosyltrans_8"/>
</dbReference>
<dbReference type="OrthoDB" id="202844at2759"/>
<keyword evidence="4" id="KW-1185">Reference proteome</keyword>
<evidence type="ECO:0000313" key="3">
    <source>
        <dbReference type="EMBL" id="GAX15887.1"/>
    </source>
</evidence>
<dbReference type="PANTHER" id="PTHR11183">
    <property type="entry name" value="GLYCOGENIN SUBFAMILY MEMBER"/>
    <property type="match status" value="1"/>
</dbReference>
<dbReference type="InterPro" id="IPR029044">
    <property type="entry name" value="Nucleotide-diphossugar_trans"/>
</dbReference>
<dbReference type="Proteomes" id="UP000198406">
    <property type="component" value="Unassembled WGS sequence"/>
</dbReference>
<protein>
    <recommendedName>
        <fullName evidence="5">Glycogenin glucosyltransferase</fullName>
    </recommendedName>
</protein>
<sequence length="423" mass="48456">MPDHDRCQFRGVYLLLFLLIEQQWRAILKHSSTTEFTTTPQATLHSNLTVATTTRFAYAFLVAGCDPVRPAYRPFLSNIAVATRLLAHHGSQADVIVFVQMDFRSSHEVLPENDLLLLISSSSLRVHIHYIPKTPFQSYYRTQFDKFRILNFTQYDQGILFMDADVMPLTNLDYLFSLSTTDARIKNNWVVAGPIAPANGGFFLLRPTHGAFERVAALLREQTVSNRIFDSVQGWGHAVGPSDYWETRTGKRGREWTFYAAHADQGFLYHWVKYEQKDVTTIVGSRVQNWGCCDEHGQVQLESAFPLRDIGINLTHDNTVSWQRKPPLTCWSVPGKECLPVYGDFIHFGGRRKPWMKPPPANLTRATQWDSPNHLWYWTYWEINSELGLNLTASEWVTPEDPPLGLKPGKRQAFQGPPIELSR</sequence>
<evidence type="ECO:0000256" key="2">
    <source>
        <dbReference type="SAM" id="SignalP"/>
    </source>
</evidence>
<proteinExistence type="predicted"/>
<accession>A0A1Z5JPE5</accession>
<feature type="chain" id="PRO_5012848620" description="Glycogenin glucosyltransferase" evidence="2">
    <location>
        <begin position="27"/>
        <end position="423"/>
    </location>
</feature>
<keyword evidence="2" id="KW-0732">Signal</keyword>